<reference evidence="2 3" key="1">
    <citation type="submission" date="2019-02" db="EMBL/GenBank/DDBJ databases">
        <title>Genomic Encyclopedia of Type Strains, Phase IV (KMG-IV): sequencing the most valuable type-strain genomes for metagenomic binning, comparative biology and taxonomic classification.</title>
        <authorList>
            <person name="Goeker M."/>
        </authorList>
    </citation>
    <scope>NUCLEOTIDE SEQUENCE [LARGE SCALE GENOMIC DNA]</scope>
    <source>
        <strain evidence="2 3">DSM 19570</strain>
    </source>
</reference>
<dbReference type="OrthoDB" id="8775484at2"/>
<dbReference type="RefSeq" id="WP_130431378.1">
    <property type="nucleotide sequence ID" value="NZ_SHKP01000005.1"/>
</dbReference>
<keyword evidence="1" id="KW-0472">Membrane</keyword>
<feature type="transmembrane region" description="Helical" evidence="1">
    <location>
        <begin position="89"/>
        <end position="114"/>
    </location>
</feature>
<protein>
    <recommendedName>
        <fullName evidence="4">DUF1269 domain-containing protein</fullName>
    </recommendedName>
</protein>
<evidence type="ECO:0000313" key="2">
    <source>
        <dbReference type="EMBL" id="RZU00957.1"/>
    </source>
</evidence>
<feature type="transmembrane region" description="Helical" evidence="1">
    <location>
        <begin position="62"/>
        <end position="83"/>
    </location>
</feature>
<keyword evidence="3" id="KW-1185">Reference proteome</keyword>
<gene>
    <name evidence="2" type="ORF">EV670_1670</name>
</gene>
<evidence type="ECO:0008006" key="4">
    <source>
        <dbReference type="Google" id="ProtNLM"/>
    </source>
</evidence>
<comment type="caution">
    <text evidence="2">The sequence shown here is derived from an EMBL/GenBank/DDBJ whole genome shotgun (WGS) entry which is preliminary data.</text>
</comment>
<keyword evidence="1" id="KW-1133">Transmembrane helix</keyword>
<dbReference type="AlphaFoldDB" id="A0A4Q7VW70"/>
<dbReference type="Proteomes" id="UP000293671">
    <property type="component" value="Unassembled WGS sequence"/>
</dbReference>
<dbReference type="EMBL" id="SHKP01000005">
    <property type="protein sequence ID" value="RZU00957.1"/>
    <property type="molecule type" value="Genomic_DNA"/>
</dbReference>
<evidence type="ECO:0000313" key="3">
    <source>
        <dbReference type="Proteomes" id="UP000293671"/>
    </source>
</evidence>
<accession>A0A4Q7VW70</accession>
<sequence length="171" mass="18297">MRRRVYWLIPDLASARRTMDDLLLARIEVSHIHFVGREGADLSGLHAANLLQTSDVVRSAQAGIVIGAAVGAVAGCLAAFLFADAGEPPQWGIAAVLAILGALIGAWASSMIGIATPSSRLKRFEPAIEQGQILLMVDVPRSRVLEVERRLEALHPEAHLEGVEPNIPAFP</sequence>
<name>A0A4Q7VW70_9BURK</name>
<proteinExistence type="predicted"/>
<keyword evidence="1" id="KW-0812">Transmembrane</keyword>
<organism evidence="2 3">
    <name type="scientific">Rivibacter subsaxonicus</name>
    <dbReference type="NCBI Taxonomy" id="457575"/>
    <lineage>
        <taxon>Bacteria</taxon>
        <taxon>Pseudomonadati</taxon>
        <taxon>Pseudomonadota</taxon>
        <taxon>Betaproteobacteria</taxon>
        <taxon>Burkholderiales</taxon>
        <taxon>Rivibacter</taxon>
    </lineage>
</organism>
<evidence type="ECO:0000256" key="1">
    <source>
        <dbReference type="SAM" id="Phobius"/>
    </source>
</evidence>